<keyword evidence="1" id="KW-0472">Membrane</keyword>
<feature type="transmembrane region" description="Helical" evidence="1">
    <location>
        <begin position="278"/>
        <end position="296"/>
    </location>
</feature>
<organism evidence="2 3">
    <name type="scientific">Caenorhabditis elegans</name>
    <dbReference type="NCBI Taxonomy" id="6239"/>
    <lineage>
        <taxon>Eukaryota</taxon>
        <taxon>Metazoa</taxon>
        <taxon>Ecdysozoa</taxon>
        <taxon>Nematoda</taxon>
        <taxon>Chromadorea</taxon>
        <taxon>Rhabditida</taxon>
        <taxon>Rhabditina</taxon>
        <taxon>Rhabditomorpha</taxon>
        <taxon>Rhabditoidea</taxon>
        <taxon>Rhabditidae</taxon>
        <taxon>Peloderinae</taxon>
        <taxon>Caenorhabditis</taxon>
    </lineage>
</organism>
<sequence>MPAGPPCPSEIPTYYPLTLHIIAGISIPINFIGFYLVWFQSPKMLGYKYCLCYLQFASFLTEMHMSFICPGYYFFPLTGGFNTGGQFISSHLSITIYTFIFSFEVPSTLLCFIYRHNATKNINRGYSSKLYLEKLFLILTHLFPFSSAFCMFQSKLTPQQRMDYVNNNFPQCLEWLKFEAFEVYDYHPNRWLVALGAVVFATIFVAYSYAMTLGVHTMIILQKFRKSMSRQTYQMHKTALFSLIMQIVIPGVLLVAPLSFCMFVIIMEEVGLQELATGSMFFVASHSMCSSAVMILSNPRYRTVLLEKTLKALGLSSVTIAARSGVEPSQNSFAPTTTSVVSVARRASQLTIREF</sequence>
<feature type="transmembrane region" description="Helical" evidence="1">
    <location>
        <begin position="94"/>
        <end position="114"/>
    </location>
</feature>
<dbReference type="AlphaFoldDB" id="O62177"/>
<dbReference type="InParanoid" id="O62177"/>
<dbReference type="UCSC" id="F15H9.4">
    <property type="organism name" value="c. elegans"/>
</dbReference>
<feature type="transmembrane region" description="Helical" evidence="1">
    <location>
        <begin position="20"/>
        <end position="39"/>
    </location>
</feature>
<feature type="transmembrane region" description="Helical" evidence="1">
    <location>
        <begin position="191"/>
        <end position="219"/>
    </location>
</feature>
<dbReference type="RefSeq" id="NP_493071.2">
    <property type="nucleotide sequence ID" value="NM_060670.2"/>
</dbReference>
<dbReference type="OrthoDB" id="5839434at2759"/>
<keyword evidence="1" id="KW-0812">Transmembrane</keyword>
<accession>O62177</accession>
<keyword evidence="1" id="KW-1133">Transmembrane helix</keyword>
<dbReference type="FunCoup" id="O62177">
    <property type="interactions" value="46"/>
</dbReference>
<dbReference type="AGR" id="WB:WBGene00005528"/>
<evidence type="ECO:0000313" key="3">
    <source>
        <dbReference type="Proteomes" id="UP000001940"/>
    </source>
</evidence>
<dbReference type="PANTHER" id="PTHR46964">
    <property type="entry name" value="SERPENTINE RECEPTOR, CLASS I-RELATED"/>
    <property type="match status" value="1"/>
</dbReference>
<name>O62177_CAEEL</name>
<dbReference type="KEGG" id="cel:CELE_F15H9.4"/>
<evidence type="ECO:0000313" key="4">
    <source>
        <dbReference type="WormBase" id="F15H9.4"/>
    </source>
</evidence>
<keyword evidence="3" id="KW-1185">Reference proteome</keyword>
<dbReference type="GeneID" id="184551"/>
<protein>
    <submittedName>
        <fullName evidence="2">Serpentine Receptor, class I</fullName>
    </submittedName>
</protein>
<feature type="transmembrane region" description="Helical" evidence="1">
    <location>
        <begin position="51"/>
        <end position="74"/>
    </location>
</feature>
<dbReference type="GO" id="GO:0050907">
    <property type="term" value="P:detection of chemical stimulus involved in sensory perception"/>
    <property type="evidence" value="ECO:0000318"/>
    <property type="project" value="GO_Central"/>
</dbReference>
<dbReference type="PaxDb" id="6239-F15H9.4"/>
<dbReference type="PANTHER" id="PTHR46964:SF3">
    <property type="entry name" value="SERPENTINE RECEPTOR, CLASS H-RELATED"/>
    <property type="match status" value="1"/>
</dbReference>
<dbReference type="HOGENOM" id="CLU_067919_0_0_1"/>
<keyword evidence="2" id="KW-0675">Receptor</keyword>
<dbReference type="Proteomes" id="UP000001940">
    <property type="component" value="Chromosome I"/>
</dbReference>
<evidence type="ECO:0000313" key="2">
    <source>
        <dbReference type="EMBL" id="CAB04118.2"/>
    </source>
</evidence>
<dbReference type="eggNOG" id="ENOG502RVTA">
    <property type="taxonomic scope" value="Eukaryota"/>
</dbReference>
<dbReference type="PhylomeDB" id="O62177"/>
<dbReference type="SUPFAM" id="SSF81321">
    <property type="entry name" value="Family A G protein-coupled receptor-like"/>
    <property type="match status" value="1"/>
</dbReference>
<dbReference type="Pfam" id="PF10327">
    <property type="entry name" value="7TM_GPCR_Sri"/>
    <property type="match status" value="1"/>
</dbReference>
<feature type="transmembrane region" description="Helical" evidence="1">
    <location>
        <begin position="135"/>
        <end position="154"/>
    </location>
</feature>
<reference evidence="2 3" key="1">
    <citation type="journal article" date="1998" name="Science">
        <title>Genome sequence of the nematode C. elegans: a platform for investigating biology.</title>
        <authorList>
            <consortium name="The C. elegans sequencing consortium"/>
            <person name="Sulson J.E."/>
            <person name="Waterston R."/>
        </authorList>
    </citation>
    <scope>NUCLEOTIDE SEQUENCE [LARGE SCALE GENOMIC DNA]</scope>
    <source>
        <strain evidence="2 3">Bristol N2</strain>
    </source>
</reference>
<dbReference type="WormBase" id="F15H9.4">
    <property type="protein sequence ID" value="CE42713"/>
    <property type="gene ID" value="WBGene00005528"/>
    <property type="gene designation" value="sri-16"/>
</dbReference>
<gene>
    <name evidence="2 4" type="primary">sri-16</name>
    <name evidence="2" type="ORF">CELE_F15H9.4</name>
    <name evidence="4" type="ORF">F15H9.4</name>
</gene>
<dbReference type="CTD" id="184551"/>
<proteinExistence type="predicted"/>
<dbReference type="Bgee" id="WBGene00005528">
    <property type="expression patterns" value="Expressed in adult organism"/>
</dbReference>
<feature type="transmembrane region" description="Helical" evidence="1">
    <location>
        <begin position="240"/>
        <end position="266"/>
    </location>
</feature>
<evidence type="ECO:0000256" key="1">
    <source>
        <dbReference type="SAM" id="Phobius"/>
    </source>
</evidence>
<dbReference type="OMA" id="FLTECHM"/>
<dbReference type="EMBL" id="BX284601">
    <property type="protein sequence ID" value="CAB04118.2"/>
    <property type="molecule type" value="Genomic_DNA"/>
</dbReference>
<dbReference type="InterPro" id="IPR019429">
    <property type="entry name" value="7TM_GPCR_serpentine_rcpt_Sri"/>
</dbReference>